<gene>
    <name evidence="1" type="ORF">AVEN_102994_1</name>
</gene>
<keyword evidence="2" id="KW-1185">Reference proteome</keyword>
<proteinExistence type="predicted"/>
<comment type="caution">
    <text evidence="1">The sequence shown here is derived from an EMBL/GenBank/DDBJ whole genome shotgun (WGS) entry which is preliminary data.</text>
</comment>
<protein>
    <submittedName>
        <fullName evidence="1">Uncharacterized protein</fullName>
    </submittedName>
</protein>
<evidence type="ECO:0000313" key="1">
    <source>
        <dbReference type="EMBL" id="GBL88323.1"/>
    </source>
</evidence>
<sequence length="89" mass="9434">MPRRGGLTIVRQLTAGRRSITACTQQCECPYTDSPILDSISVFIVKLSPVNIPSSSLYVSIEQINGYVTSSGVIGSGGLGLKIMIAMSQ</sequence>
<evidence type="ECO:0000313" key="2">
    <source>
        <dbReference type="Proteomes" id="UP000499080"/>
    </source>
</evidence>
<dbReference type="Proteomes" id="UP000499080">
    <property type="component" value="Unassembled WGS sequence"/>
</dbReference>
<organism evidence="1 2">
    <name type="scientific">Araneus ventricosus</name>
    <name type="common">Orbweaver spider</name>
    <name type="synonym">Epeira ventricosa</name>
    <dbReference type="NCBI Taxonomy" id="182803"/>
    <lineage>
        <taxon>Eukaryota</taxon>
        <taxon>Metazoa</taxon>
        <taxon>Ecdysozoa</taxon>
        <taxon>Arthropoda</taxon>
        <taxon>Chelicerata</taxon>
        <taxon>Arachnida</taxon>
        <taxon>Araneae</taxon>
        <taxon>Araneomorphae</taxon>
        <taxon>Entelegynae</taxon>
        <taxon>Araneoidea</taxon>
        <taxon>Araneidae</taxon>
        <taxon>Araneus</taxon>
    </lineage>
</organism>
<reference evidence="1 2" key="1">
    <citation type="journal article" date="2019" name="Sci. Rep.">
        <title>Orb-weaving spider Araneus ventricosus genome elucidates the spidroin gene catalogue.</title>
        <authorList>
            <person name="Kono N."/>
            <person name="Nakamura H."/>
            <person name="Ohtoshi R."/>
            <person name="Moran D.A.P."/>
            <person name="Shinohara A."/>
            <person name="Yoshida Y."/>
            <person name="Fujiwara M."/>
            <person name="Mori M."/>
            <person name="Tomita M."/>
            <person name="Arakawa K."/>
        </authorList>
    </citation>
    <scope>NUCLEOTIDE SEQUENCE [LARGE SCALE GENOMIC DNA]</scope>
</reference>
<name>A0A4Y2B8D5_ARAVE</name>
<dbReference type="AlphaFoldDB" id="A0A4Y2B8D5"/>
<dbReference type="EMBL" id="BGPR01000059">
    <property type="protein sequence ID" value="GBL88323.1"/>
    <property type="molecule type" value="Genomic_DNA"/>
</dbReference>
<accession>A0A4Y2B8D5</accession>